<dbReference type="SUPFAM" id="SSF88697">
    <property type="entry name" value="PUA domain-like"/>
    <property type="match status" value="1"/>
</dbReference>
<dbReference type="EMBL" id="UOEV01000002">
    <property type="protein sequence ID" value="VAW31755.1"/>
    <property type="molecule type" value="Genomic_DNA"/>
</dbReference>
<name>A0A3B0UL32_9ZZZZ</name>
<proteinExistence type="predicted"/>
<protein>
    <submittedName>
        <fullName evidence="1">Uncharacterized protein</fullName>
    </submittedName>
</protein>
<evidence type="ECO:0000313" key="1">
    <source>
        <dbReference type="EMBL" id="VAW31755.1"/>
    </source>
</evidence>
<gene>
    <name evidence="1" type="ORF">MNBD_CPR01-190</name>
</gene>
<accession>A0A3B0UL32</accession>
<dbReference type="Gene3D" id="2.40.240.20">
    <property type="entry name" value="Hypothetical PUA domain-like, domain 1"/>
    <property type="match status" value="1"/>
</dbReference>
<reference evidence="1" key="1">
    <citation type="submission" date="2018-06" db="EMBL/GenBank/DDBJ databases">
        <authorList>
            <person name="Zhirakovskaya E."/>
        </authorList>
    </citation>
    <scope>NUCLEOTIDE SEQUENCE</scope>
</reference>
<dbReference type="InterPro" id="IPR015947">
    <property type="entry name" value="PUA-like_sf"/>
</dbReference>
<dbReference type="AlphaFoldDB" id="A0A3B0UL32"/>
<sequence length="105" mass="11971">MGNPFKLQACLRIDKSNIPNPLEIGKKYNFSKNGHRLYQIRVPMDLRDENWDAYGRCVVTEYTLGNGKTVGTYVVVKIFDKEQGEQVTKAFVSNEEVDAVLTDIK</sequence>
<organism evidence="1">
    <name type="scientific">hydrothermal vent metagenome</name>
    <dbReference type="NCBI Taxonomy" id="652676"/>
    <lineage>
        <taxon>unclassified sequences</taxon>
        <taxon>metagenomes</taxon>
        <taxon>ecological metagenomes</taxon>
    </lineage>
</organism>